<dbReference type="PANTHER" id="PTHR11905">
    <property type="entry name" value="ADAM A DISINTEGRIN AND METALLOPROTEASE DOMAIN"/>
    <property type="match status" value="1"/>
</dbReference>
<dbReference type="Gene3D" id="3.40.390.10">
    <property type="entry name" value="Collagenase (Catalytic Domain)"/>
    <property type="match status" value="1"/>
</dbReference>
<dbReference type="GO" id="GO:0004222">
    <property type="term" value="F:metalloendopeptidase activity"/>
    <property type="evidence" value="ECO:0007669"/>
    <property type="project" value="InterPro"/>
</dbReference>
<evidence type="ECO:0000256" key="9">
    <source>
        <dbReference type="SAM" id="Phobius"/>
    </source>
</evidence>
<keyword evidence="6" id="KW-0245">EGF-like domain</keyword>
<feature type="transmembrane region" description="Helical" evidence="9">
    <location>
        <begin position="631"/>
        <end position="658"/>
    </location>
</feature>
<dbReference type="Gene3D" id="4.10.70.10">
    <property type="entry name" value="Disintegrin domain"/>
    <property type="match status" value="1"/>
</dbReference>
<feature type="compositionally biased region" description="Polar residues" evidence="8">
    <location>
        <begin position="882"/>
        <end position="891"/>
    </location>
</feature>
<evidence type="ECO:0000256" key="2">
    <source>
        <dbReference type="ARBA" id="ARBA00022692"/>
    </source>
</evidence>
<dbReference type="SMART" id="SM00050">
    <property type="entry name" value="DISIN"/>
    <property type="match status" value="1"/>
</dbReference>
<dbReference type="Proteomes" id="UP001487740">
    <property type="component" value="Unassembled WGS sequence"/>
</dbReference>
<dbReference type="PROSITE" id="PS01186">
    <property type="entry name" value="EGF_2"/>
    <property type="match status" value="1"/>
</dbReference>
<sequence>MAPKAAMCGRLAAKEEAGVPSKDGKDTRMSLHGYGSPAAPRLWPGRVRAQACPGPACAVLAVLLCSLVQLAGASLPVAAPSFPPARPTTRLPDVSEVFAHHAFTRTASGSGHILPAEDAPARAARSIPAIQQVEIHGPPLPHRKTLFVEAVVLADHSLYRHYKSHQGAKQRIAQVLSVANRVLGGLGVVVVAADLRVWSRDEIRVTSRLDTNIAGLQEHRLSLLRQFPGQPNDHTILLTRKKMRGGGGSCGAPLRGMCRRQQSVSVVQDEGEGPSVTGVALAHQLGHSLGMEDDSEDPDNACRCDAPTCVMSRQFRNGSSPGLAWSACSRQSFDSALETLALSCLSNAPTRMHRTSSCGDGVVDDGEQCDCGPAEFCDNPCCVADTCRLMPHASCASGSCCDLQTCTPKAPGTVCRAAVTECDLPEFCSGHSEYCPRDVTRPDGEACNEGHCFRGECGSREGQCKRVWGDSASAASSECYSALNVRGSSGGNCGLRTGGFRRCHEEESLCGTLHCVTSASSSRLLEDHRNGSARAGPHTCHFISGSEDYPAQHWLTPDGASCGPGKMCLEQRCQKVPRISEECLGGCSGHGVCNSLGHCHCDAGFAPPSCSLPGLGGSVDSNVMSDVSDPWVLITLAWVTVVLLLCLGAVMCCMWGWWKGWYKSKGRDKISGAVPCCAACLDACCCPVTTKAVRWMLTVGSSPEKKQANTNIEVDEVEKEHMLCSVGVEVKGSSQANSWGVANDTLVTEVVTIEPKDSPDFRREVKLPPDSPLLHHKSADNLHRPTYQQSISMDSGCVSDSDEDASGKRASLQLSMNSLLSVLLKFGDKKPKATTPDSDSVPTKSFGSQKSIPLSRFVVDPLARGSRQGTPSPHSARPIYNRSFSTDVVSSRRNRKGGTPPPPPSSALKPNKSEENLSKASEAARCGGFPDAPHSPPADAKTPVPASPDRQGTMDIAATASKTPARPIINKPLPSPPKVPPLKLDFAPQTPRQHNRGERLHGKPSPPLGASRPSPPMTPSRSLSSSPGSTASNKVMEMARKFEAA</sequence>
<dbReference type="PROSITE" id="PS50215">
    <property type="entry name" value="ADAM_MEPRO"/>
    <property type="match status" value="1"/>
</dbReference>
<feature type="disulfide bond" evidence="7">
    <location>
        <begin position="304"/>
        <end position="309"/>
    </location>
</feature>
<dbReference type="Pfam" id="PF00200">
    <property type="entry name" value="Disintegrin"/>
    <property type="match status" value="1"/>
</dbReference>
<feature type="compositionally biased region" description="Low complexity" evidence="8">
    <location>
        <begin position="1019"/>
        <end position="1032"/>
    </location>
</feature>
<dbReference type="InterPro" id="IPR001590">
    <property type="entry name" value="Peptidase_M12B"/>
</dbReference>
<dbReference type="GO" id="GO:0016020">
    <property type="term" value="C:membrane"/>
    <property type="evidence" value="ECO:0007669"/>
    <property type="project" value="UniProtKB-SubCell"/>
</dbReference>
<keyword evidence="6" id="KW-1015">Disulfide bond</keyword>
<comment type="subcellular location">
    <subcellularLocation>
        <location evidence="1">Membrane</location>
        <topology evidence="1">Single-pass membrane protein</topology>
    </subcellularLocation>
</comment>
<dbReference type="SMART" id="SM00608">
    <property type="entry name" value="ACR"/>
    <property type="match status" value="1"/>
</dbReference>
<dbReference type="InterPro" id="IPR036436">
    <property type="entry name" value="Disintegrin_dom_sf"/>
</dbReference>
<feature type="region of interest" description="Disordered" evidence="8">
    <location>
        <begin position="863"/>
        <end position="1045"/>
    </location>
</feature>
<evidence type="ECO:0000256" key="3">
    <source>
        <dbReference type="ARBA" id="ARBA00022989"/>
    </source>
</evidence>
<evidence type="ECO:0000256" key="1">
    <source>
        <dbReference type="ARBA" id="ARBA00004167"/>
    </source>
</evidence>
<evidence type="ECO:0000259" key="10">
    <source>
        <dbReference type="PROSITE" id="PS50026"/>
    </source>
</evidence>
<feature type="disulfide bond" evidence="6">
    <location>
        <begin position="583"/>
        <end position="593"/>
    </location>
</feature>
<feature type="region of interest" description="Disordered" evidence="8">
    <location>
        <begin position="760"/>
        <end position="783"/>
    </location>
</feature>
<protein>
    <submittedName>
        <fullName evidence="13">Uncharacterized protein</fullName>
    </submittedName>
</protein>
<proteinExistence type="predicted"/>
<dbReference type="Pfam" id="PF01421">
    <property type="entry name" value="Reprolysin"/>
    <property type="match status" value="1"/>
</dbReference>
<feature type="disulfide bond" evidence="5">
    <location>
        <begin position="415"/>
        <end position="435"/>
    </location>
</feature>
<feature type="domain" description="Peptidase M12B" evidence="12">
    <location>
        <begin position="146"/>
        <end position="349"/>
    </location>
</feature>
<dbReference type="InterPro" id="IPR024079">
    <property type="entry name" value="MetalloPept_cat_dom_sf"/>
</dbReference>
<dbReference type="EMBL" id="JARAKH010000008">
    <property type="protein sequence ID" value="KAK8401867.1"/>
    <property type="molecule type" value="Genomic_DNA"/>
</dbReference>
<evidence type="ECO:0000256" key="6">
    <source>
        <dbReference type="PROSITE-ProRule" id="PRU00076"/>
    </source>
</evidence>
<accession>A0AAW0UU81</accession>
<evidence type="ECO:0000256" key="4">
    <source>
        <dbReference type="ARBA" id="ARBA00023136"/>
    </source>
</evidence>
<dbReference type="SUPFAM" id="SSF57552">
    <property type="entry name" value="Blood coagulation inhibitor (disintegrin)"/>
    <property type="match status" value="1"/>
</dbReference>
<evidence type="ECO:0000256" key="5">
    <source>
        <dbReference type="PROSITE-ProRule" id="PRU00068"/>
    </source>
</evidence>
<dbReference type="GO" id="GO:0006509">
    <property type="term" value="P:membrane protein ectodomain proteolysis"/>
    <property type="evidence" value="ECO:0007669"/>
    <property type="project" value="TreeGrafter"/>
</dbReference>
<dbReference type="Pfam" id="PF08516">
    <property type="entry name" value="ADAM_CR"/>
    <property type="match status" value="1"/>
</dbReference>
<comment type="caution">
    <text evidence="13">The sequence shown here is derived from an EMBL/GenBank/DDBJ whole genome shotgun (WGS) entry which is preliminary data.</text>
</comment>
<dbReference type="EMBL" id="JARAKH010000008">
    <property type="protein sequence ID" value="KAK8401868.1"/>
    <property type="molecule type" value="Genomic_DNA"/>
</dbReference>
<keyword evidence="4 9" id="KW-0472">Membrane</keyword>
<keyword evidence="14" id="KW-1185">Reference proteome</keyword>
<dbReference type="InterPro" id="IPR001762">
    <property type="entry name" value="Disintegrin_dom"/>
</dbReference>
<dbReference type="SUPFAM" id="SSF55486">
    <property type="entry name" value="Metalloproteases ('zincins'), catalytic domain"/>
    <property type="match status" value="1"/>
</dbReference>
<comment type="caution">
    <text evidence="6">Lacks conserved residue(s) required for the propagation of feature annotation.</text>
</comment>
<dbReference type="EMBL" id="JARAKH010000008">
    <property type="protein sequence ID" value="KAK8401869.1"/>
    <property type="molecule type" value="Genomic_DNA"/>
</dbReference>
<dbReference type="Gene3D" id="2.10.25.10">
    <property type="entry name" value="Laminin"/>
    <property type="match status" value="1"/>
</dbReference>
<evidence type="ECO:0000313" key="14">
    <source>
        <dbReference type="Proteomes" id="UP001487740"/>
    </source>
</evidence>
<feature type="domain" description="EGF-like" evidence="10">
    <location>
        <begin position="579"/>
        <end position="611"/>
    </location>
</feature>
<dbReference type="PANTHER" id="PTHR11905:SF248">
    <property type="entry name" value="DISINTEGRIN AND METALLOPROTEINASE DOMAIN-CONTAINING PROTEIN UNC-71"/>
    <property type="match status" value="1"/>
</dbReference>
<dbReference type="AlphaFoldDB" id="A0AAW0UU81"/>
<organism evidence="13 14">
    <name type="scientific">Scylla paramamosain</name>
    <name type="common">Mud crab</name>
    <dbReference type="NCBI Taxonomy" id="85552"/>
    <lineage>
        <taxon>Eukaryota</taxon>
        <taxon>Metazoa</taxon>
        <taxon>Ecdysozoa</taxon>
        <taxon>Arthropoda</taxon>
        <taxon>Crustacea</taxon>
        <taxon>Multicrustacea</taxon>
        <taxon>Malacostraca</taxon>
        <taxon>Eumalacostraca</taxon>
        <taxon>Eucarida</taxon>
        <taxon>Decapoda</taxon>
        <taxon>Pleocyemata</taxon>
        <taxon>Brachyura</taxon>
        <taxon>Eubrachyura</taxon>
        <taxon>Portunoidea</taxon>
        <taxon>Portunidae</taxon>
        <taxon>Portuninae</taxon>
        <taxon>Scylla</taxon>
    </lineage>
</organism>
<name>A0AAW0UU81_SCYPA</name>
<evidence type="ECO:0000313" key="13">
    <source>
        <dbReference type="EMBL" id="KAK8401867.1"/>
    </source>
</evidence>
<evidence type="ECO:0000256" key="8">
    <source>
        <dbReference type="SAM" id="MobiDB-lite"/>
    </source>
</evidence>
<dbReference type="PROSITE" id="PS50026">
    <property type="entry name" value="EGF_3"/>
    <property type="match status" value="1"/>
</dbReference>
<evidence type="ECO:0000259" key="11">
    <source>
        <dbReference type="PROSITE" id="PS50214"/>
    </source>
</evidence>
<dbReference type="InterPro" id="IPR000742">
    <property type="entry name" value="EGF"/>
</dbReference>
<gene>
    <name evidence="13" type="ORF">O3P69_001158</name>
</gene>
<evidence type="ECO:0000259" key="12">
    <source>
        <dbReference type="PROSITE" id="PS50215"/>
    </source>
</evidence>
<keyword evidence="2 9" id="KW-0812">Transmembrane</keyword>
<dbReference type="PROSITE" id="PS50214">
    <property type="entry name" value="DISINTEGRIN_2"/>
    <property type="match status" value="1"/>
</dbReference>
<evidence type="ECO:0000256" key="7">
    <source>
        <dbReference type="PROSITE-ProRule" id="PRU00276"/>
    </source>
</evidence>
<feature type="domain" description="Disintegrin" evidence="11">
    <location>
        <begin position="355"/>
        <end position="443"/>
    </location>
</feature>
<dbReference type="InterPro" id="IPR006586">
    <property type="entry name" value="ADAM_Cys-rich"/>
</dbReference>
<feature type="disulfide bond" evidence="6">
    <location>
        <begin position="601"/>
        <end position="610"/>
    </location>
</feature>
<keyword evidence="3 9" id="KW-1133">Transmembrane helix</keyword>
<reference evidence="13 14" key="1">
    <citation type="submission" date="2023-03" db="EMBL/GenBank/DDBJ databases">
        <title>High-quality genome of Scylla paramamosain provides insights in environmental adaptation.</title>
        <authorList>
            <person name="Zhang L."/>
        </authorList>
    </citation>
    <scope>NUCLEOTIDE SEQUENCE [LARGE SCALE GENOMIC DNA]</scope>
    <source>
        <strain evidence="13">LZ_2023a</strain>
        <tissue evidence="13">Muscle</tissue>
    </source>
</reference>